<gene>
    <name evidence="1" type="ORF">ACE1CA_24005</name>
</gene>
<name>A0ABV4WR97_9CYAN</name>
<evidence type="ECO:0000313" key="2">
    <source>
        <dbReference type="Proteomes" id="UP001576780"/>
    </source>
</evidence>
<reference evidence="1 2" key="1">
    <citation type="submission" date="2024-09" db="EMBL/GenBank/DDBJ databases">
        <title>Floridaenema gen nov. (Aerosakkonemataceae, Aerosakkonematales ord. nov., Cyanobacteria) from benthic tropical and subtropical fresh waters, with the description of four new species.</title>
        <authorList>
            <person name="Moretto J.A."/>
            <person name="Berthold D.E."/>
            <person name="Lefler F.W."/>
            <person name="Huang I.-S."/>
            <person name="Laughinghouse H. IV."/>
        </authorList>
    </citation>
    <scope>NUCLEOTIDE SEQUENCE [LARGE SCALE GENOMIC DNA]</scope>
    <source>
        <strain evidence="1 2">BLCC-F167</strain>
    </source>
</reference>
<dbReference type="Proteomes" id="UP001576780">
    <property type="component" value="Unassembled WGS sequence"/>
</dbReference>
<proteinExistence type="predicted"/>
<sequence length="164" mass="18624">MPSTNEQFTEAANHWDLETLYTDLASAKGKRLTPTEKLHLRGLLCGYSPAEIAQILHKSIKGVESEVCTTLYPYVKNLLGKCNEKVENWRNICEWLEEAGYKSNLYLQHQVSDSLPVNTWVKIGSISIEKDKIMIIGICIQNQANTQSSQTPKQELNFDDNHNN</sequence>
<dbReference type="InterPro" id="IPR016032">
    <property type="entry name" value="Sig_transdc_resp-reg_C-effctor"/>
</dbReference>
<dbReference type="SUPFAM" id="SSF46894">
    <property type="entry name" value="C-terminal effector domain of the bipartite response regulators"/>
    <property type="match status" value="1"/>
</dbReference>
<dbReference type="RefSeq" id="WP_413279949.1">
    <property type="nucleotide sequence ID" value="NZ_JBHFNT010000216.1"/>
</dbReference>
<comment type="caution">
    <text evidence="1">The sequence shown here is derived from an EMBL/GenBank/DDBJ whole genome shotgun (WGS) entry which is preliminary data.</text>
</comment>
<dbReference type="EMBL" id="JBHFNT010000216">
    <property type="protein sequence ID" value="MFB2837606.1"/>
    <property type="molecule type" value="Genomic_DNA"/>
</dbReference>
<protein>
    <submittedName>
        <fullName evidence="1">Helix-turn-helix transcriptional regulator</fullName>
    </submittedName>
</protein>
<organism evidence="1 2">
    <name type="scientific">Floridaenema evergladense BLCC-F167</name>
    <dbReference type="NCBI Taxonomy" id="3153639"/>
    <lineage>
        <taxon>Bacteria</taxon>
        <taxon>Bacillati</taxon>
        <taxon>Cyanobacteriota</taxon>
        <taxon>Cyanophyceae</taxon>
        <taxon>Oscillatoriophycideae</taxon>
        <taxon>Aerosakkonematales</taxon>
        <taxon>Aerosakkonemataceae</taxon>
        <taxon>Floridanema</taxon>
        <taxon>Floridanema evergladense</taxon>
    </lineage>
</organism>
<accession>A0ABV4WR97</accession>
<keyword evidence="2" id="KW-1185">Reference proteome</keyword>
<evidence type="ECO:0000313" key="1">
    <source>
        <dbReference type="EMBL" id="MFB2837606.1"/>
    </source>
</evidence>